<proteinExistence type="predicted"/>
<dbReference type="Proteomes" id="UP001445076">
    <property type="component" value="Unassembled WGS sequence"/>
</dbReference>
<evidence type="ECO:0000256" key="2">
    <source>
        <dbReference type="SAM" id="SignalP"/>
    </source>
</evidence>
<keyword evidence="4" id="KW-1185">Reference proteome</keyword>
<dbReference type="AlphaFoldDB" id="A0AAW0XHD4"/>
<feature type="region of interest" description="Disordered" evidence="1">
    <location>
        <begin position="146"/>
        <end position="166"/>
    </location>
</feature>
<feature type="chain" id="PRO_5044001960" evidence="2">
    <location>
        <begin position="23"/>
        <end position="222"/>
    </location>
</feature>
<feature type="signal peptide" evidence="2">
    <location>
        <begin position="1"/>
        <end position="22"/>
    </location>
</feature>
<protein>
    <submittedName>
        <fullName evidence="3">Uncharacterized protein</fullName>
    </submittedName>
</protein>
<gene>
    <name evidence="3" type="ORF">OTU49_001341</name>
</gene>
<keyword evidence="2" id="KW-0732">Signal</keyword>
<dbReference type="EMBL" id="JARKIK010000025">
    <property type="protein sequence ID" value="KAK8743272.1"/>
    <property type="molecule type" value="Genomic_DNA"/>
</dbReference>
<sequence>TLEMRGTVLGLLLVSYLTAVVAEGVQPQEQPKPVEGVQLEKQSKLAESVQQEEQAKPNEGAQQNEQAKSAVVAGATDIKFPEELSDRNRFFAGYTTTTYTDVVMVTSTVFFSCLSGTTTNTVCQGRRRKKDLRMLLELPDNEEVDLAGSEDTEVDSSTYSPYSEPEAHEAAHSNEKIFLTLWTTTRTTTTVTMLYTDTRTTIRLSYFCLAGQIQLPIFRCAG</sequence>
<name>A0AAW0XHD4_CHEQU</name>
<comment type="caution">
    <text evidence="3">The sequence shown here is derived from an EMBL/GenBank/DDBJ whole genome shotgun (WGS) entry which is preliminary data.</text>
</comment>
<accession>A0AAW0XHD4</accession>
<feature type="region of interest" description="Disordered" evidence="1">
    <location>
        <begin position="29"/>
        <end position="68"/>
    </location>
</feature>
<evidence type="ECO:0000313" key="3">
    <source>
        <dbReference type="EMBL" id="KAK8743272.1"/>
    </source>
</evidence>
<organism evidence="3 4">
    <name type="scientific">Cherax quadricarinatus</name>
    <name type="common">Australian red claw crayfish</name>
    <dbReference type="NCBI Taxonomy" id="27406"/>
    <lineage>
        <taxon>Eukaryota</taxon>
        <taxon>Metazoa</taxon>
        <taxon>Ecdysozoa</taxon>
        <taxon>Arthropoda</taxon>
        <taxon>Crustacea</taxon>
        <taxon>Multicrustacea</taxon>
        <taxon>Malacostraca</taxon>
        <taxon>Eumalacostraca</taxon>
        <taxon>Eucarida</taxon>
        <taxon>Decapoda</taxon>
        <taxon>Pleocyemata</taxon>
        <taxon>Astacidea</taxon>
        <taxon>Parastacoidea</taxon>
        <taxon>Parastacidae</taxon>
        <taxon>Cherax</taxon>
    </lineage>
</organism>
<reference evidence="3 4" key="1">
    <citation type="journal article" date="2024" name="BMC Genomics">
        <title>Genome assembly of redclaw crayfish (Cherax quadricarinatus) provides insights into its immune adaptation and hypoxia tolerance.</title>
        <authorList>
            <person name="Liu Z."/>
            <person name="Zheng J."/>
            <person name="Li H."/>
            <person name="Fang K."/>
            <person name="Wang S."/>
            <person name="He J."/>
            <person name="Zhou D."/>
            <person name="Weng S."/>
            <person name="Chi M."/>
            <person name="Gu Z."/>
            <person name="He J."/>
            <person name="Li F."/>
            <person name="Wang M."/>
        </authorList>
    </citation>
    <scope>NUCLEOTIDE SEQUENCE [LARGE SCALE GENOMIC DNA]</scope>
    <source>
        <strain evidence="3">ZL_2023a</strain>
    </source>
</reference>
<feature type="non-terminal residue" evidence="3">
    <location>
        <position position="1"/>
    </location>
</feature>
<evidence type="ECO:0000256" key="1">
    <source>
        <dbReference type="SAM" id="MobiDB-lite"/>
    </source>
</evidence>
<evidence type="ECO:0000313" key="4">
    <source>
        <dbReference type="Proteomes" id="UP001445076"/>
    </source>
</evidence>